<keyword evidence="2" id="KW-0479">Metal-binding</keyword>
<evidence type="ECO:0000256" key="3">
    <source>
        <dbReference type="ARBA" id="ARBA00022741"/>
    </source>
</evidence>
<keyword evidence="6 15" id="KW-0347">Helicase</keyword>
<evidence type="ECO:0000256" key="5">
    <source>
        <dbReference type="ARBA" id="ARBA00022801"/>
    </source>
</evidence>
<dbReference type="GO" id="GO:0003678">
    <property type="term" value="F:DNA helicase activity"/>
    <property type="evidence" value="ECO:0007669"/>
    <property type="project" value="InterPro"/>
</dbReference>
<dbReference type="InterPro" id="IPR011604">
    <property type="entry name" value="PDDEXK-like_dom_sf"/>
</dbReference>
<protein>
    <submittedName>
        <fullName evidence="15">ATP-dependent helicase</fullName>
    </submittedName>
</protein>
<dbReference type="GO" id="GO:0051539">
    <property type="term" value="F:4 iron, 4 sulfur cluster binding"/>
    <property type="evidence" value="ECO:0007669"/>
    <property type="project" value="UniProtKB-KW"/>
</dbReference>
<dbReference type="InterPro" id="IPR045028">
    <property type="entry name" value="DinG/Rad3-like"/>
</dbReference>
<evidence type="ECO:0000256" key="9">
    <source>
        <dbReference type="ARBA" id="ARBA00023014"/>
    </source>
</evidence>
<dbReference type="PANTHER" id="PTHR11472">
    <property type="entry name" value="DNA REPAIR DEAD HELICASE RAD3/XP-D SUBFAMILY MEMBER"/>
    <property type="match status" value="1"/>
</dbReference>
<proteinExistence type="inferred from homology"/>
<dbReference type="GO" id="GO:0003677">
    <property type="term" value="F:DNA binding"/>
    <property type="evidence" value="ECO:0007669"/>
    <property type="project" value="UniProtKB-KW"/>
</dbReference>
<dbReference type="EMBL" id="LDJR01000060">
    <property type="protein sequence ID" value="OAK67645.1"/>
    <property type="molecule type" value="Genomic_DNA"/>
</dbReference>
<evidence type="ECO:0000259" key="14">
    <source>
        <dbReference type="PROSITE" id="PS51193"/>
    </source>
</evidence>
<dbReference type="InterPro" id="IPR006555">
    <property type="entry name" value="ATP-dep_Helicase_C"/>
</dbReference>
<dbReference type="STRING" id="217031.ABB05_19315"/>
<reference evidence="15 16" key="1">
    <citation type="submission" date="2015-05" db="EMBL/GenBank/DDBJ databases">
        <title>Comparison of genome.</title>
        <authorList>
            <person name="Zheng Z."/>
            <person name="Sun M."/>
        </authorList>
    </citation>
    <scope>NUCLEOTIDE SEQUENCE [LARGE SCALE GENOMIC DNA]</scope>
    <source>
        <strain evidence="15 16">G25-74</strain>
    </source>
</reference>
<dbReference type="Gene3D" id="3.40.50.300">
    <property type="entry name" value="P-loop containing nucleotide triphosphate hydrolases"/>
    <property type="match status" value="2"/>
</dbReference>
<feature type="domain" description="Helicase ATP-binding" evidence="14">
    <location>
        <begin position="182"/>
        <end position="438"/>
    </location>
</feature>
<dbReference type="InterPro" id="IPR010614">
    <property type="entry name" value="RAD3-like_helicase_DEAD"/>
</dbReference>
<dbReference type="GO" id="GO:0016818">
    <property type="term" value="F:hydrolase activity, acting on acid anhydrides, in phosphorus-containing anhydrides"/>
    <property type="evidence" value="ECO:0007669"/>
    <property type="project" value="InterPro"/>
</dbReference>
<evidence type="ECO:0000256" key="12">
    <source>
        <dbReference type="ARBA" id="ARBA00023235"/>
    </source>
</evidence>
<dbReference type="GO" id="GO:0046872">
    <property type="term" value="F:metal ion binding"/>
    <property type="evidence" value="ECO:0007669"/>
    <property type="project" value="UniProtKB-KW"/>
</dbReference>
<dbReference type="OrthoDB" id="9765586at2"/>
<keyword evidence="10" id="KW-0238">DNA-binding</keyword>
<dbReference type="InterPro" id="IPR014013">
    <property type="entry name" value="Helic_SF1/SF2_ATP-bd_DinG/Rad3"/>
</dbReference>
<dbReference type="GO" id="GO:0005524">
    <property type="term" value="F:ATP binding"/>
    <property type="evidence" value="ECO:0007669"/>
    <property type="project" value="UniProtKB-KW"/>
</dbReference>
<keyword evidence="1" id="KW-0004">4Fe-4S</keyword>
<comment type="caution">
    <text evidence="15">The sequence shown here is derived from an EMBL/GenBank/DDBJ whole genome shotgun (WGS) entry which is preliminary data.</text>
</comment>
<dbReference type="PROSITE" id="PS51193">
    <property type="entry name" value="HELICASE_ATP_BIND_2"/>
    <property type="match status" value="1"/>
</dbReference>
<evidence type="ECO:0000256" key="7">
    <source>
        <dbReference type="ARBA" id="ARBA00022840"/>
    </source>
</evidence>
<keyword evidence="9" id="KW-0411">Iron-sulfur</keyword>
<dbReference type="GO" id="GO:0006281">
    <property type="term" value="P:DNA repair"/>
    <property type="evidence" value="ECO:0007669"/>
    <property type="project" value="UniProtKB-KW"/>
</dbReference>
<dbReference type="PANTHER" id="PTHR11472:SF34">
    <property type="entry name" value="REGULATOR OF TELOMERE ELONGATION HELICASE 1"/>
    <property type="match status" value="1"/>
</dbReference>
<keyword evidence="3" id="KW-0547">Nucleotide-binding</keyword>
<dbReference type="SUPFAM" id="SSF52540">
    <property type="entry name" value="P-loop containing nucleoside triphosphate hydrolases"/>
    <property type="match status" value="2"/>
</dbReference>
<dbReference type="AlphaFoldDB" id="A0A177ZIK9"/>
<evidence type="ECO:0000256" key="11">
    <source>
        <dbReference type="ARBA" id="ARBA00023204"/>
    </source>
</evidence>
<evidence type="ECO:0000256" key="6">
    <source>
        <dbReference type="ARBA" id="ARBA00022806"/>
    </source>
</evidence>
<keyword evidence="5" id="KW-0378">Hydrolase</keyword>
<evidence type="ECO:0000256" key="1">
    <source>
        <dbReference type="ARBA" id="ARBA00022485"/>
    </source>
</evidence>
<keyword evidence="12" id="KW-0413">Isomerase</keyword>
<dbReference type="Proteomes" id="UP000077881">
    <property type="component" value="Unassembled WGS sequence"/>
</dbReference>
<accession>A0A177ZIK9</accession>
<dbReference type="Gene3D" id="1.10.275.30">
    <property type="match status" value="1"/>
</dbReference>
<organism evidence="15 16">
    <name type="scientific">Lederbergia galactosidilytica</name>
    <dbReference type="NCBI Taxonomy" id="217031"/>
    <lineage>
        <taxon>Bacteria</taxon>
        <taxon>Bacillati</taxon>
        <taxon>Bacillota</taxon>
        <taxon>Bacilli</taxon>
        <taxon>Bacillales</taxon>
        <taxon>Bacillaceae</taxon>
        <taxon>Lederbergia</taxon>
    </lineage>
</organism>
<dbReference type="SMART" id="SM00488">
    <property type="entry name" value="DEXDc2"/>
    <property type="match status" value="1"/>
</dbReference>
<comment type="similarity">
    <text evidence="13">Belongs to the helicase family. DinG subfamily.</text>
</comment>
<dbReference type="PATRIC" id="fig|217031.6.peg.4193"/>
<name>A0A177ZIK9_9BACI</name>
<evidence type="ECO:0000313" key="16">
    <source>
        <dbReference type="Proteomes" id="UP000077881"/>
    </source>
</evidence>
<dbReference type="Pfam" id="PF13307">
    <property type="entry name" value="Helicase_C_2"/>
    <property type="match status" value="1"/>
</dbReference>
<evidence type="ECO:0000256" key="2">
    <source>
        <dbReference type="ARBA" id="ARBA00022723"/>
    </source>
</evidence>
<keyword evidence="7" id="KW-0067">ATP-binding</keyword>
<keyword evidence="4" id="KW-0227">DNA damage</keyword>
<dbReference type="Pfam" id="PF06733">
    <property type="entry name" value="DEAD_2"/>
    <property type="match status" value="1"/>
</dbReference>
<evidence type="ECO:0000256" key="8">
    <source>
        <dbReference type="ARBA" id="ARBA00023004"/>
    </source>
</evidence>
<evidence type="ECO:0000256" key="10">
    <source>
        <dbReference type="ARBA" id="ARBA00023125"/>
    </source>
</evidence>
<dbReference type="InterPro" id="IPR027417">
    <property type="entry name" value="P-loop_NTPase"/>
</dbReference>
<dbReference type="SMART" id="SM00491">
    <property type="entry name" value="HELICc2"/>
    <property type="match status" value="1"/>
</dbReference>
<keyword evidence="16" id="KW-1185">Reference proteome</keyword>
<sequence length="760" mass="87544">MTQIIKIAVRTLVEYTFRSGSIETGFRTASSLHEGTKIHQKIQKTYRETDQKEVYLKTEVTVDDLTFQIDGRCDGLLIDEDGVITIDEIKSTSMPLEKVTEETHPVHWAQAILYAYIYAKDHDLTEMHIQLTYVQVRTGEEKRFQRIMEREELESFVLDVVSRYASYARLRLALKEKRNASAKALAFPFKEYRQGQRKLAGSVYKTIREKKTLFAKASTGIGKTISTIFPAVKAVGEGHVERIFYLTAKTITRTAAEEAFRLLQKSKLEIVVVTITAKEKICFQDRVKCDKTECPFADGYYDRINGAISDIMEHEKMLTRPVIEKYARKHMVCPFEFSLDLAYAADAVICDYNYMFDPRVSLQRIFEEDKKRTVLLVDEAHNLVDRAREMYSATIVKSHFLDLYRLYKKDLKEIAKTAKKVNDHLLEKKKQNQMLEKSLDDKLVQVVDAFVFKAEEELAKGEEVDELLLETYFEANAFVKIARLYDQRFTSYLTVTGSEVELKLFCLDPSAQLKQMGKGFRSKVFFSATLTPAGYYMNLLGGKEDDYVLSIPSPFDRENIDVMIQPLSTRYRDRERTVEPMVQFISQILQKRAGNFLVFFPSYQYMRTVYEQFITLTPDVKTIVQDGGMTEEQREAFLEAFQENENPLDRLVGFAVLGGIFSEGIDLKGERLQGVIIVGVGLPQIGLERNIIKDYFQAIGQNGYDYSYVYPGMNKVLQAGGRLIRTESDHGIIALIDDRFLQPKYQAMLPYEWQHFTVGE</sequence>
<dbReference type="InterPro" id="IPR006554">
    <property type="entry name" value="Helicase-like_DEXD_c2"/>
</dbReference>
<evidence type="ECO:0000256" key="4">
    <source>
        <dbReference type="ARBA" id="ARBA00022763"/>
    </source>
</evidence>
<gene>
    <name evidence="15" type="ORF">ABB05_19315</name>
</gene>
<evidence type="ECO:0000256" key="13">
    <source>
        <dbReference type="ARBA" id="ARBA00038058"/>
    </source>
</evidence>
<dbReference type="Gene3D" id="3.90.320.10">
    <property type="match status" value="1"/>
</dbReference>
<keyword evidence="8" id="KW-0408">Iron</keyword>
<dbReference type="RefSeq" id="WP_064468884.1">
    <property type="nucleotide sequence ID" value="NZ_LDJR01000060.1"/>
</dbReference>
<evidence type="ECO:0000313" key="15">
    <source>
        <dbReference type="EMBL" id="OAK67645.1"/>
    </source>
</evidence>
<keyword evidence="11" id="KW-0234">DNA repair</keyword>